<keyword evidence="1" id="KW-1185">Reference proteome</keyword>
<evidence type="ECO:0000313" key="2">
    <source>
        <dbReference type="WBParaSite" id="nRc.2.0.1.t26102-RA"/>
    </source>
</evidence>
<proteinExistence type="predicted"/>
<dbReference type="AlphaFoldDB" id="A0A915JJ44"/>
<reference evidence="2" key="1">
    <citation type="submission" date="2022-11" db="UniProtKB">
        <authorList>
            <consortium name="WormBaseParasite"/>
        </authorList>
    </citation>
    <scope>IDENTIFICATION</scope>
</reference>
<name>A0A915JJ44_ROMCU</name>
<sequence length="198" mass="21040">MGAVWSMDLAEKYPHLPWALLNKPFKVEALMVANVVLSAPMALQILGPEVARRALKFIANGTIRATPVNKILLEGEPLSPAVDGVCGAVQQAGQIAQPALAVAALLLTMMMSAQTLSAIAQQQQSTNSPTEAANAFRETLPSIIEASSFPMATIPQSLKIAFFVKSTCAGAWSSTSTGRSRYCGTVTMENKPPDRLKL</sequence>
<accession>A0A915JJ44</accession>
<evidence type="ECO:0000313" key="1">
    <source>
        <dbReference type="Proteomes" id="UP000887565"/>
    </source>
</evidence>
<dbReference type="Proteomes" id="UP000887565">
    <property type="component" value="Unplaced"/>
</dbReference>
<protein>
    <submittedName>
        <fullName evidence="2">Uncharacterized protein</fullName>
    </submittedName>
</protein>
<organism evidence="1 2">
    <name type="scientific">Romanomermis culicivorax</name>
    <name type="common">Nematode worm</name>
    <dbReference type="NCBI Taxonomy" id="13658"/>
    <lineage>
        <taxon>Eukaryota</taxon>
        <taxon>Metazoa</taxon>
        <taxon>Ecdysozoa</taxon>
        <taxon>Nematoda</taxon>
        <taxon>Enoplea</taxon>
        <taxon>Dorylaimia</taxon>
        <taxon>Mermithida</taxon>
        <taxon>Mermithoidea</taxon>
        <taxon>Mermithidae</taxon>
        <taxon>Romanomermis</taxon>
    </lineage>
</organism>
<dbReference type="WBParaSite" id="nRc.2.0.1.t26102-RA">
    <property type="protein sequence ID" value="nRc.2.0.1.t26102-RA"/>
    <property type="gene ID" value="nRc.2.0.1.g26102"/>
</dbReference>